<proteinExistence type="predicted"/>
<reference evidence="4" key="1">
    <citation type="submission" date="2017-08" db="EMBL/GenBank/DDBJ databases">
        <title>Direct submision.</title>
        <authorList>
            <person name="Kim S.-J."/>
            <person name="Rhee S.-K."/>
        </authorList>
    </citation>
    <scope>NUCLEOTIDE SEQUENCE [LARGE SCALE GENOMIC DNA]</scope>
    <source>
        <strain evidence="4">GI5</strain>
    </source>
</reference>
<keyword evidence="1" id="KW-1133">Transmembrane helix</keyword>
<dbReference type="GO" id="GO:0016747">
    <property type="term" value="F:acyltransferase activity, transferring groups other than amino-acyl groups"/>
    <property type="evidence" value="ECO:0007669"/>
    <property type="project" value="InterPro"/>
</dbReference>
<feature type="transmembrane region" description="Helical" evidence="1">
    <location>
        <begin position="79"/>
        <end position="101"/>
    </location>
</feature>
<feature type="transmembrane region" description="Helical" evidence="1">
    <location>
        <begin position="359"/>
        <end position="379"/>
    </location>
</feature>
<feature type="transmembrane region" description="Helical" evidence="1">
    <location>
        <begin position="166"/>
        <end position="188"/>
    </location>
</feature>
<feature type="transmembrane region" description="Helical" evidence="1">
    <location>
        <begin position="246"/>
        <end position="263"/>
    </location>
</feature>
<dbReference type="RefSeq" id="WP_101892688.1">
    <property type="nucleotide sequence ID" value="NZ_CP022684.1"/>
</dbReference>
<sequence>MNPATDTRPASILKNWSISRNFKSLFEQGGETFHLINGLRFFSFVWILVFHTVYIYGLLTGKELFYELSDTAPPWLWWIWNADKAVDLFFVISGFLISIILFKELGKTGQISLKRFYFRRYLRLTPIYAVIVLIYWLSEGRNYEWVWTNILYLNNFLPVDKMALHWTWTLAVEEQFYLVLPLILGAIYKKTTRPFISVLIWMLIASLLIRLGVIYYYQEIWNADYREMLSAEAVYPAFYTKLYDNLLTRYGPFVCGAIAAYGYCFKQDELRAWLSAAPIKSTLLNLLALATILFFTLFPVMSAEFSEAGPALRFYVVAHRTLFAGAVAWFMLSVFLNIDTFKPLARFLSLRCWQPLSQLTYSMYLVHFIVIYLCVQNVYQNLKLIEGLDSTMLAVYSISLSSIIALLITIIIGVLCWLLIEKPFLNMRDLFKINKGATNTAPLNHDL</sequence>
<feature type="transmembrane region" description="Helical" evidence="1">
    <location>
        <begin position="321"/>
        <end position="338"/>
    </location>
</feature>
<evidence type="ECO:0000256" key="1">
    <source>
        <dbReference type="SAM" id="Phobius"/>
    </source>
</evidence>
<dbReference type="Pfam" id="PF01757">
    <property type="entry name" value="Acyl_transf_3"/>
    <property type="match status" value="1"/>
</dbReference>
<dbReference type="PANTHER" id="PTHR11161:SF12">
    <property type="entry name" value="ACYLTRANSFERASE 3 DOMAIN-CONTAINING PROTEIN-RELATED"/>
    <property type="match status" value="1"/>
</dbReference>
<organism evidence="3 4">
    <name type="scientific">Ketobacter alkanivorans</name>
    <dbReference type="NCBI Taxonomy" id="1917421"/>
    <lineage>
        <taxon>Bacteria</taxon>
        <taxon>Pseudomonadati</taxon>
        <taxon>Pseudomonadota</taxon>
        <taxon>Gammaproteobacteria</taxon>
        <taxon>Pseudomonadales</taxon>
        <taxon>Ketobacteraceae</taxon>
        <taxon>Ketobacter</taxon>
    </lineage>
</organism>
<protein>
    <recommendedName>
        <fullName evidence="2">Acyltransferase 3 domain-containing protein</fullName>
    </recommendedName>
</protein>
<dbReference type="InterPro" id="IPR052728">
    <property type="entry name" value="O2_lipid_transport_reg"/>
</dbReference>
<evidence type="ECO:0000313" key="3">
    <source>
        <dbReference type="EMBL" id="AUM11348.1"/>
    </source>
</evidence>
<dbReference type="AlphaFoldDB" id="A0A2K9LG74"/>
<keyword evidence="1" id="KW-0812">Transmembrane</keyword>
<evidence type="ECO:0000313" key="4">
    <source>
        <dbReference type="Proteomes" id="UP000235116"/>
    </source>
</evidence>
<name>A0A2K9LG74_9GAMM</name>
<dbReference type="EMBL" id="CP022684">
    <property type="protein sequence ID" value="AUM11348.1"/>
    <property type="molecule type" value="Genomic_DNA"/>
</dbReference>
<feature type="transmembrane region" description="Helical" evidence="1">
    <location>
        <begin position="283"/>
        <end position="301"/>
    </location>
</feature>
<evidence type="ECO:0000259" key="2">
    <source>
        <dbReference type="Pfam" id="PF01757"/>
    </source>
</evidence>
<feature type="transmembrane region" description="Helical" evidence="1">
    <location>
        <begin position="121"/>
        <end position="138"/>
    </location>
</feature>
<dbReference type="PANTHER" id="PTHR11161">
    <property type="entry name" value="O-ACYLTRANSFERASE"/>
    <property type="match status" value="1"/>
</dbReference>
<feature type="transmembrane region" description="Helical" evidence="1">
    <location>
        <begin position="195"/>
        <end position="217"/>
    </location>
</feature>
<dbReference type="Proteomes" id="UP000235116">
    <property type="component" value="Chromosome"/>
</dbReference>
<accession>A0A2K9LG74</accession>
<keyword evidence="1" id="KW-0472">Membrane</keyword>
<feature type="domain" description="Acyltransferase 3" evidence="2">
    <location>
        <begin position="36"/>
        <end position="418"/>
    </location>
</feature>
<dbReference type="InterPro" id="IPR002656">
    <property type="entry name" value="Acyl_transf_3_dom"/>
</dbReference>
<dbReference type="OrthoDB" id="9767863at2"/>
<feature type="transmembrane region" description="Helical" evidence="1">
    <location>
        <begin position="399"/>
        <end position="420"/>
    </location>
</feature>
<dbReference type="KEGG" id="kak:Kalk_02405"/>
<feature type="transmembrane region" description="Helical" evidence="1">
    <location>
        <begin position="41"/>
        <end position="59"/>
    </location>
</feature>
<gene>
    <name evidence="3" type="ORF">Kalk_02405</name>
</gene>
<keyword evidence="4" id="KW-1185">Reference proteome</keyword>